<protein>
    <submittedName>
        <fullName evidence="2">Uncharacterized protein</fullName>
    </submittedName>
</protein>
<name>A0ABU6YRC6_9FABA</name>
<feature type="region of interest" description="Disordered" evidence="1">
    <location>
        <begin position="39"/>
        <end position="61"/>
    </location>
</feature>
<dbReference type="Proteomes" id="UP001341840">
    <property type="component" value="Unassembled WGS sequence"/>
</dbReference>
<gene>
    <name evidence="2" type="ORF">PIB30_083966</name>
</gene>
<evidence type="ECO:0000313" key="2">
    <source>
        <dbReference type="EMBL" id="MED6212505.1"/>
    </source>
</evidence>
<sequence length="110" mass="11874">MLQRRGRTEAAVGCDAKRKRKRGVDLETHKTTMAQIWKHDGGVKKKEKKKGGGGFDGVEGRRERGATMDLSKIIKEEGEDHVVRSAKKRRYSGGGGDFGGRGDGGTGFGG</sequence>
<feature type="region of interest" description="Disordered" evidence="1">
    <location>
        <begin position="84"/>
        <end position="110"/>
    </location>
</feature>
<feature type="compositionally biased region" description="Gly residues" evidence="1">
    <location>
        <begin position="92"/>
        <end position="110"/>
    </location>
</feature>
<proteinExistence type="predicted"/>
<comment type="caution">
    <text evidence="2">The sequence shown here is derived from an EMBL/GenBank/DDBJ whole genome shotgun (WGS) entry which is preliminary data.</text>
</comment>
<accession>A0ABU6YRC6</accession>
<organism evidence="2 3">
    <name type="scientific">Stylosanthes scabra</name>
    <dbReference type="NCBI Taxonomy" id="79078"/>
    <lineage>
        <taxon>Eukaryota</taxon>
        <taxon>Viridiplantae</taxon>
        <taxon>Streptophyta</taxon>
        <taxon>Embryophyta</taxon>
        <taxon>Tracheophyta</taxon>
        <taxon>Spermatophyta</taxon>
        <taxon>Magnoliopsida</taxon>
        <taxon>eudicotyledons</taxon>
        <taxon>Gunneridae</taxon>
        <taxon>Pentapetalae</taxon>
        <taxon>rosids</taxon>
        <taxon>fabids</taxon>
        <taxon>Fabales</taxon>
        <taxon>Fabaceae</taxon>
        <taxon>Papilionoideae</taxon>
        <taxon>50 kb inversion clade</taxon>
        <taxon>dalbergioids sensu lato</taxon>
        <taxon>Dalbergieae</taxon>
        <taxon>Pterocarpus clade</taxon>
        <taxon>Stylosanthes</taxon>
    </lineage>
</organism>
<reference evidence="2 3" key="1">
    <citation type="journal article" date="2023" name="Plants (Basel)">
        <title>Bridging the Gap: Combining Genomics and Transcriptomics Approaches to Understand Stylosanthes scabra, an Orphan Legume from the Brazilian Caatinga.</title>
        <authorList>
            <person name="Ferreira-Neto J.R.C."/>
            <person name="da Silva M.D."/>
            <person name="Binneck E."/>
            <person name="de Melo N.F."/>
            <person name="da Silva R.H."/>
            <person name="de Melo A.L.T.M."/>
            <person name="Pandolfi V."/>
            <person name="Bustamante F.O."/>
            <person name="Brasileiro-Vidal A.C."/>
            <person name="Benko-Iseppon A.M."/>
        </authorList>
    </citation>
    <scope>NUCLEOTIDE SEQUENCE [LARGE SCALE GENOMIC DNA]</scope>
    <source>
        <tissue evidence="2">Leaves</tissue>
    </source>
</reference>
<evidence type="ECO:0000313" key="3">
    <source>
        <dbReference type="Proteomes" id="UP001341840"/>
    </source>
</evidence>
<keyword evidence="3" id="KW-1185">Reference proteome</keyword>
<evidence type="ECO:0000256" key="1">
    <source>
        <dbReference type="SAM" id="MobiDB-lite"/>
    </source>
</evidence>
<dbReference type="EMBL" id="JASCZI010243002">
    <property type="protein sequence ID" value="MED6212505.1"/>
    <property type="molecule type" value="Genomic_DNA"/>
</dbReference>